<feature type="signal peptide" evidence="2">
    <location>
        <begin position="1"/>
        <end position="17"/>
    </location>
</feature>
<evidence type="ECO:0000313" key="4">
    <source>
        <dbReference type="EMBL" id="XDK33236.1"/>
    </source>
</evidence>
<evidence type="ECO:0000256" key="1">
    <source>
        <dbReference type="ARBA" id="ARBA00022729"/>
    </source>
</evidence>
<dbReference type="Gene3D" id="3.40.190.10">
    <property type="entry name" value="Periplasmic binding protein-like II"/>
    <property type="match status" value="1"/>
</dbReference>
<dbReference type="AlphaFoldDB" id="A0AB39HSQ2"/>
<dbReference type="GO" id="GO:0042597">
    <property type="term" value="C:periplasmic space"/>
    <property type="evidence" value="ECO:0007669"/>
    <property type="project" value="UniProtKB-ARBA"/>
</dbReference>
<dbReference type="Pfam" id="PF00496">
    <property type="entry name" value="SBP_bac_5"/>
    <property type="match status" value="1"/>
</dbReference>
<gene>
    <name evidence="4" type="ORF">AB4Y30_02390</name>
</gene>
<dbReference type="InterPro" id="IPR039424">
    <property type="entry name" value="SBP_5"/>
</dbReference>
<dbReference type="InterPro" id="IPR030678">
    <property type="entry name" value="Peptide/Ni-bd"/>
</dbReference>
<dbReference type="PANTHER" id="PTHR30290">
    <property type="entry name" value="PERIPLASMIC BINDING COMPONENT OF ABC TRANSPORTER"/>
    <property type="match status" value="1"/>
</dbReference>
<dbReference type="InterPro" id="IPR000914">
    <property type="entry name" value="SBP_5_dom"/>
</dbReference>
<dbReference type="GO" id="GO:0015833">
    <property type="term" value="P:peptide transport"/>
    <property type="evidence" value="ECO:0007669"/>
    <property type="project" value="TreeGrafter"/>
</dbReference>
<evidence type="ECO:0000259" key="3">
    <source>
        <dbReference type="Pfam" id="PF00496"/>
    </source>
</evidence>
<dbReference type="CDD" id="cd08502">
    <property type="entry name" value="PBP2_NikA_DppA_OppA_like_16"/>
    <property type="match status" value="1"/>
</dbReference>
<dbReference type="PROSITE" id="PS51257">
    <property type="entry name" value="PROKAR_LIPOPROTEIN"/>
    <property type="match status" value="1"/>
</dbReference>
<feature type="chain" id="PRO_5044241508" evidence="2">
    <location>
        <begin position="18"/>
        <end position="517"/>
    </location>
</feature>
<protein>
    <submittedName>
        <fullName evidence="4">ABC transporter substrate-binding protein</fullName>
    </submittedName>
</protein>
<dbReference type="PIRSF" id="PIRSF002741">
    <property type="entry name" value="MppA"/>
    <property type="match status" value="1"/>
</dbReference>
<accession>A0AB39HSQ2</accession>
<keyword evidence="1 2" id="KW-0732">Signal</keyword>
<feature type="domain" description="Solute-binding protein family 5" evidence="3">
    <location>
        <begin position="80"/>
        <end position="426"/>
    </location>
</feature>
<dbReference type="RefSeq" id="WP_368653918.1">
    <property type="nucleotide sequence ID" value="NZ_CP162599.1"/>
</dbReference>
<evidence type="ECO:0000256" key="2">
    <source>
        <dbReference type="SAM" id="SignalP"/>
    </source>
</evidence>
<dbReference type="Gene3D" id="3.90.76.10">
    <property type="entry name" value="Dipeptide-binding Protein, Domain 1"/>
    <property type="match status" value="1"/>
</dbReference>
<organism evidence="4">
    <name type="scientific">Ornithinibacillus sp. 4-3</name>
    <dbReference type="NCBI Taxonomy" id="3231488"/>
    <lineage>
        <taxon>Bacteria</taxon>
        <taxon>Bacillati</taxon>
        <taxon>Bacillota</taxon>
        <taxon>Bacilli</taxon>
        <taxon>Bacillales</taxon>
        <taxon>Bacillaceae</taxon>
        <taxon>Ornithinibacillus</taxon>
    </lineage>
</organism>
<reference evidence="4" key="1">
    <citation type="submission" date="2024-07" db="EMBL/GenBank/DDBJ databases">
        <title>Halotolerant mesophilic bacterium Ornithinibacillus sp. 4-3, sp. nov., isolated from soil.</title>
        <authorList>
            <person name="Sidarenka A.V."/>
            <person name="Guliayeva D.E."/>
            <person name="Leanovich S.I."/>
            <person name="Hileuskaya K.S."/>
            <person name="Akhremchuk A.E."/>
            <person name="Sikolenko M.A."/>
            <person name="Valentovich L.N."/>
        </authorList>
    </citation>
    <scope>NUCLEOTIDE SEQUENCE</scope>
    <source>
        <strain evidence="4">4-3</strain>
    </source>
</reference>
<dbReference type="Gene3D" id="3.10.105.10">
    <property type="entry name" value="Dipeptide-binding Protein, Domain 3"/>
    <property type="match status" value="1"/>
</dbReference>
<sequence length="517" mass="58084">MKKLFILLALMMLTILAACGSDTDSKGSSGSNSGDDVSKLRVALDTQPPTLDPHMSSSMAMSNVTRTIFESLVTVNTENEIVPQLAESYDRSEDGKTYTFKLREGVLFHNGKEMKAEDVAASMNRWAELNSSVPEFVKNSEFVVVDDYTVDFVLEEPSAIAIQVLAKDKYYGAIIPKESIDEASETGITEYIGTGPYEFVEWKQDQYILQKKFDDYVSVDFEADGLSGKKEALIDEIYFEVVPDSSTQVAGIRSGEYDVVLGIPGEQYEMLQNDDSFNTFVSTKGHSALFFNKLDGVFTDVKMRQAVNAALDLESIMIGGYGNPDLIDLNSSYEQGFWYSEAGKEFYNEHDLDKAKKLVEESGYDGEPIKFVTTRDYEEYYNQAIIIQEQLEKVGIKVDIEVYDWPTRGEKLEDPANWDLSMTVATNKPTPIEHIYLNPDYVNGPEDEKTADLIHKMVVAETLEEAKATWDELQGYLWEYLTIVKIGDTMDLTAAKSSIKNFQYIGGPVLWNISLED</sequence>
<proteinExistence type="predicted"/>
<name>A0AB39HSQ2_9BACI</name>
<dbReference type="SUPFAM" id="SSF53850">
    <property type="entry name" value="Periplasmic binding protein-like II"/>
    <property type="match status" value="1"/>
</dbReference>
<dbReference type="GO" id="GO:1904680">
    <property type="term" value="F:peptide transmembrane transporter activity"/>
    <property type="evidence" value="ECO:0007669"/>
    <property type="project" value="TreeGrafter"/>
</dbReference>
<dbReference type="PANTHER" id="PTHR30290:SF38">
    <property type="entry name" value="D,D-DIPEPTIDE-BINDING PERIPLASMIC PROTEIN DDPA-RELATED"/>
    <property type="match status" value="1"/>
</dbReference>
<dbReference type="GO" id="GO:0043190">
    <property type="term" value="C:ATP-binding cassette (ABC) transporter complex"/>
    <property type="evidence" value="ECO:0007669"/>
    <property type="project" value="InterPro"/>
</dbReference>
<dbReference type="EMBL" id="CP162599">
    <property type="protein sequence ID" value="XDK33236.1"/>
    <property type="molecule type" value="Genomic_DNA"/>
</dbReference>